<dbReference type="Gene3D" id="3.30.70.330">
    <property type="match status" value="4"/>
</dbReference>
<name>A0AAN7KXL4_TRANT</name>
<keyword evidence="3 5" id="KW-0694">RNA-binding</keyword>
<feature type="compositionally biased region" description="Basic and acidic residues" evidence="6">
    <location>
        <begin position="945"/>
        <end position="958"/>
    </location>
</feature>
<dbReference type="SUPFAM" id="SSF54928">
    <property type="entry name" value="RNA-binding domain, RBD"/>
    <property type="match status" value="4"/>
</dbReference>
<comment type="subcellular location">
    <subcellularLocation>
        <location evidence="1">Nucleus</location>
    </subcellularLocation>
</comment>
<feature type="region of interest" description="Disordered" evidence="6">
    <location>
        <begin position="388"/>
        <end position="413"/>
    </location>
</feature>
<dbReference type="AlphaFoldDB" id="A0AAN7KXL4"/>
<dbReference type="FunFam" id="3.30.70.330:FF:000182">
    <property type="entry name" value="RNA-binding motif protein 28"/>
    <property type="match status" value="1"/>
</dbReference>
<evidence type="ECO:0000256" key="2">
    <source>
        <dbReference type="ARBA" id="ARBA00022737"/>
    </source>
</evidence>
<dbReference type="GO" id="GO:0003729">
    <property type="term" value="F:mRNA binding"/>
    <property type="evidence" value="ECO:0007669"/>
    <property type="project" value="TreeGrafter"/>
</dbReference>
<feature type="domain" description="RRM" evidence="7">
    <location>
        <begin position="673"/>
        <end position="786"/>
    </location>
</feature>
<dbReference type="Pfam" id="PF00076">
    <property type="entry name" value="RRM_1"/>
    <property type="match status" value="4"/>
</dbReference>
<feature type="compositionally biased region" description="Basic and acidic residues" evidence="6">
    <location>
        <begin position="469"/>
        <end position="485"/>
    </location>
</feature>
<feature type="region of interest" description="Disordered" evidence="6">
    <location>
        <begin position="104"/>
        <end position="151"/>
    </location>
</feature>
<dbReference type="CDD" id="cd12414">
    <property type="entry name" value="RRM2_RBM28_like"/>
    <property type="match status" value="1"/>
</dbReference>
<proteinExistence type="predicted"/>
<dbReference type="InterPro" id="IPR012677">
    <property type="entry name" value="Nucleotide-bd_a/b_plait_sf"/>
</dbReference>
<evidence type="ECO:0000256" key="3">
    <source>
        <dbReference type="ARBA" id="ARBA00022884"/>
    </source>
</evidence>
<gene>
    <name evidence="8" type="ORF">SAY86_009906</name>
</gene>
<dbReference type="PANTHER" id="PTHR48039">
    <property type="entry name" value="RNA-BINDING MOTIF PROTEIN 14B"/>
    <property type="match status" value="1"/>
</dbReference>
<dbReference type="PANTHER" id="PTHR48039:SF5">
    <property type="entry name" value="RNA-BINDING PROTEIN 28"/>
    <property type="match status" value="1"/>
</dbReference>
<dbReference type="PROSITE" id="PS50102">
    <property type="entry name" value="RRM"/>
    <property type="match status" value="4"/>
</dbReference>
<evidence type="ECO:0000256" key="1">
    <source>
        <dbReference type="ARBA" id="ARBA00004123"/>
    </source>
</evidence>
<organism evidence="8 9">
    <name type="scientific">Trapa natans</name>
    <name type="common">Water chestnut</name>
    <dbReference type="NCBI Taxonomy" id="22666"/>
    <lineage>
        <taxon>Eukaryota</taxon>
        <taxon>Viridiplantae</taxon>
        <taxon>Streptophyta</taxon>
        <taxon>Embryophyta</taxon>
        <taxon>Tracheophyta</taxon>
        <taxon>Spermatophyta</taxon>
        <taxon>Magnoliopsida</taxon>
        <taxon>eudicotyledons</taxon>
        <taxon>Gunneridae</taxon>
        <taxon>Pentapetalae</taxon>
        <taxon>rosids</taxon>
        <taxon>malvids</taxon>
        <taxon>Myrtales</taxon>
        <taxon>Lythraceae</taxon>
        <taxon>Trapa</taxon>
    </lineage>
</organism>
<keyword evidence="2" id="KW-0677">Repeat</keyword>
<feature type="compositionally biased region" description="Acidic residues" evidence="6">
    <location>
        <begin position="396"/>
        <end position="413"/>
    </location>
</feature>
<dbReference type="InterPro" id="IPR000504">
    <property type="entry name" value="RRM_dom"/>
</dbReference>
<dbReference type="GO" id="GO:0005634">
    <property type="term" value="C:nucleus"/>
    <property type="evidence" value="ECO:0007669"/>
    <property type="project" value="UniProtKB-SubCell"/>
</dbReference>
<reference evidence="8 9" key="1">
    <citation type="journal article" date="2023" name="Hortic Res">
        <title>Pangenome of water caltrop reveals structural variations and asymmetric subgenome divergence after allopolyploidization.</title>
        <authorList>
            <person name="Zhang X."/>
            <person name="Chen Y."/>
            <person name="Wang L."/>
            <person name="Yuan Y."/>
            <person name="Fang M."/>
            <person name="Shi L."/>
            <person name="Lu R."/>
            <person name="Comes H.P."/>
            <person name="Ma Y."/>
            <person name="Chen Y."/>
            <person name="Huang G."/>
            <person name="Zhou Y."/>
            <person name="Zheng Z."/>
            <person name="Qiu Y."/>
        </authorList>
    </citation>
    <scope>NUCLEOTIDE SEQUENCE [LARGE SCALE GENOMIC DNA]</scope>
    <source>
        <strain evidence="8">F231</strain>
    </source>
</reference>
<sequence length="985" mass="109496">MGKKRKAAEDAGADGAVRPQHCPSTVLVTNLPYTFTNPQLEDAFSDVGPIRRCFLVAKKGSNEHRGFGFVQFAVAEDANRAIELKNGSSVGGRKIGVKHAMHRASLEQRRSKANETCQGDVKEEMKAKNKSTESTTEPVAVQQKREKSAAPKKAMAQGLVDSESCSEKQRVARTVVLGGLLGADMADDVHRLAKEIGVICSVIYPLPREELEQHALAQDGCKLDASAVLYSSVKSARNAVELLHQKEVKGGTLWARQLGGEGAKTQKWKLIIRNLPFKAEVDTIKKLFSTAGFVWDVYIPRNSETGLVIIFLYFPSHFFKVSLLKTSHDFSAFCRLSKGFAFVKFTCKHDAENAIKKFNGQMFGKRPIAVDWAVPKNLYCSGNTELTTDDGKNKECEEEDDSSSEDLADDSEDLDRQTALEGEDGMLDDSAAQNNFEEEADIARKILNNLLSLSSKGTTPPSNGNSEPLETKEALSSTKIEHSPMKPDVIEHDSIVHSHESTKRKVKDLKEINGEDELQMTIFISNLPFDADATEVKQRFSAFGEVQSFVPVLHKITKRPKGTGFLRFMTVEAADAAVRAAHVGTNGLGILLRGRQLTALMALDKTSALKKEMDKAKVENHDQRNLYLAKEGLIVEGTPAAQGVSESDMDKRNMLEREKTTKLQSPKFHVSRTRLIIHNLPKSMSEKELKKLCIDAVTSHATKQKPVIKQIKLMKNVKNGEVLNKDRSRGVAFIEFTEHQHALVALRVLNNNPDTFGPQHRPIVAFALDNVMILKKRKAYLGQQQDAPQDSAHPGPPEGERGEQINKRERHFKERKSATKKTLKDPPLESLPTEGEKAAKKQKASHQNKRHKELSSERNQESSKQNARGPKKNLKSAKVGVKQGNGSVVESKLAENVIPKSGSSQPTELKKRKREDRTNYHDQTMGANPMKSTRAKKVKQPPGKDAVDKLDKLIEQYRSKFSQPSSGRTDGDRQTSKQLRRWFES</sequence>
<evidence type="ECO:0000256" key="4">
    <source>
        <dbReference type="ARBA" id="ARBA00023242"/>
    </source>
</evidence>
<feature type="compositionally biased region" description="Polar residues" evidence="6">
    <location>
        <begin position="456"/>
        <end position="468"/>
    </location>
</feature>
<feature type="compositionally biased region" description="Basic and acidic residues" evidence="6">
    <location>
        <begin position="798"/>
        <end position="827"/>
    </location>
</feature>
<feature type="region of interest" description="Disordered" evidence="6">
    <location>
        <begin position="453"/>
        <end position="485"/>
    </location>
</feature>
<feature type="compositionally biased region" description="Basic and acidic residues" evidence="6">
    <location>
        <begin position="969"/>
        <end position="985"/>
    </location>
</feature>
<accession>A0AAN7KXL4</accession>
<feature type="compositionally biased region" description="Polar residues" evidence="6">
    <location>
        <begin position="959"/>
        <end position="968"/>
    </location>
</feature>
<keyword evidence="9" id="KW-1185">Reference proteome</keyword>
<feature type="compositionally biased region" description="Basic and acidic residues" evidence="6">
    <location>
        <begin position="104"/>
        <end position="113"/>
    </location>
</feature>
<feature type="region of interest" description="Disordered" evidence="6">
    <location>
        <begin position="781"/>
        <end position="985"/>
    </location>
</feature>
<feature type="domain" description="RRM" evidence="7">
    <location>
        <begin position="24"/>
        <end position="102"/>
    </location>
</feature>
<dbReference type="CDD" id="cd12416">
    <property type="entry name" value="RRM4_RBM28_like"/>
    <property type="match status" value="1"/>
</dbReference>
<evidence type="ECO:0000256" key="6">
    <source>
        <dbReference type="SAM" id="MobiDB-lite"/>
    </source>
</evidence>
<evidence type="ECO:0000256" key="5">
    <source>
        <dbReference type="PROSITE-ProRule" id="PRU00176"/>
    </source>
</evidence>
<feature type="domain" description="RRM" evidence="7">
    <location>
        <begin position="268"/>
        <end position="375"/>
    </location>
</feature>
<feature type="domain" description="RRM" evidence="7">
    <location>
        <begin position="520"/>
        <end position="604"/>
    </location>
</feature>
<evidence type="ECO:0000313" key="8">
    <source>
        <dbReference type="EMBL" id="KAK4774971.1"/>
    </source>
</evidence>
<dbReference type="InterPro" id="IPR051945">
    <property type="entry name" value="RRM_MRD1_RNA_proc_ribogen"/>
</dbReference>
<dbReference type="SMART" id="SM00360">
    <property type="entry name" value="RRM"/>
    <property type="match status" value="4"/>
</dbReference>
<comment type="caution">
    <text evidence="8">The sequence shown here is derived from an EMBL/GenBank/DDBJ whole genome shotgun (WGS) entry which is preliminary data.</text>
</comment>
<keyword evidence="4" id="KW-0539">Nucleus</keyword>
<feature type="compositionally biased region" description="Basic residues" evidence="6">
    <location>
        <begin position="840"/>
        <end position="852"/>
    </location>
</feature>
<evidence type="ECO:0000313" key="9">
    <source>
        <dbReference type="Proteomes" id="UP001346149"/>
    </source>
</evidence>
<protein>
    <recommendedName>
        <fullName evidence="7">RRM domain-containing protein</fullName>
    </recommendedName>
</protein>
<dbReference type="Proteomes" id="UP001346149">
    <property type="component" value="Unassembled WGS sequence"/>
</dbReference>
<evidence type="ECO:0000259" key="7">
    <source>
        <dbReference type="PROSITE" id="PS50102"/>
    </source>
</evidence>
<dbReference type="CDD" id="cd12413">
    <property type="entry name" value="RRM1_RBM28_like"/>
    <property type="match status" value="1"/>
</dbReference>
<dbReference type="EMBL" id="JAXQNO010000019">
    <property type="protein sequence ID" value="KAK4774971.1"/>
    <property type="molecule type" value="Genomic_DNA"/>
</dbReference>
<feature type="compositionally biased region" description="Basic and acidic residues" evidence="6">
    <location>
        <begin position="120"/>
        <end position="131"/>
    </location>
</feature>
<dbReference type="InterPro" id="IPR035979">
    <property type="entry name" value="RBD_domain_sf"/>
</dbReference>